<name>A0A059EB93_9PROT</name>
<dbReference type="EMBL" id="AWFH01000001">
    <property type="protein sequence ID" value="KCZ64951.1"/>
    <property type="molecule type" value="Genomic_DNA"/>
</dbReference>
<gene>
    <name evidence="1" type="ORF">HY36_00850</name>
</gene>
<dbReference type="AlphaFoldDB" id="A0A059EB93"/>
<comment type="caution">
    <text evidence="1">The sequence shown here is derived from an EMBL/GenBank/DDBJ whole genome shotgun (WGS) entry which is preliminary data.</text>
</comment>
<protein>
    <submittedName>
        <fullName evidence="1">Uncharacterized protein</fullName>
    </submittedName>
</protein>
<keyword evidence="2" id="KW-1185">Reference proteome</keyword>
<accession>A0A059EB93</accession>
<evidence type="ECO:0000313" key="1">
    <source>
        <dbReference type="EMBL" id="KCZ64951.1"/>
    </source>
</evidence>
<reference evidence="1 2" key="1">
    <citation type="journal article" date="2014" name="Antonie Van Leeuwenhoek">
        <title>Hyphomonas beringensis sp. nov. and Hyphomonas chukchiensis sp. nov., isolated from surface seawater of the Bering Sea and Chukchi Sea.</title>
        <authorList>
            <person name="Li C."/>
            <person name="Lai Q."/>
            <person name="Li G."/>
            <person name="Dong C."/>
            <person name="Wang J."/>
            <person name="Liao Y."/>
            <person name="Shao Z."/>
        </authorList>
    </citation>
    <scope>NUCLEOTIDE SEQUENCE [LARGE SCALE GENOMIC DNA]</scope>
    <source>
        <strain evidence="1 2">22II1-22F38</strain>
    </source>
</reference>
<sequence length="53" mass="5968">MTRRVVGESRDLMHTLSARIESQCGQIVGNFVELQFSGKIRRLREPLLASPIA</sequence>
<dbReference type="Proteomes" id="UP000024547">
    <property type="component" value="Unassembled WGS sequence"/>
</dbReference>
<proteinExistence type="predicted"/>
<evidence type="ECO:0000313" key="2">
    <source>
        <dbReference type="Proteomes" id="UP000024547"/>
    </source>
</evidence>
<organism evidence="1 2">
    <name type="scientific">Hyphomonas atlantica</name>
    <dbReference type="NCBI Taxonomy" id="1280948"/>
    <lineage>
        <taxon>Bacteria</taxon>
        <taxon>Pseudomonadati</taxon>
        <taxon>Pseudomonadota</taxon>
        <taxon>Alphaproteobacteria</taxon>
        <taxon>Hyphomonadales</taxon>
        <taxon>Hyphomonadaceae</taxon>
        <taxon>Hyphomonas</taxon>
    </lineage>
</organism>